<dbReference type="InterPro" id="IPR012675">
    <property type="entry name" value="Beta-grasp_dom_sf"/>
</dbReference>
<proteinExistence type="predicted"/>
<evidence type="ECO:0000313" key="1">
    <source>
        <dbReference type="EMBL" id="MDN3205247.1"/>
    </source>
</evidence>
<evidence type="ECO:0008006" key="3">
    <source>
        <dbReference type="Google" id="ProtNLM"/>
    </source>
</evidence>
<dbReference type="Gene3D" id="3.10.20.30">
    <property type="match status" value="1"/>
</dbReference>
<dbReference type="Proteomes" id="UP001171916">
    <property type="component" value="Unassembled WGS sequence"/>
</dbReference>
<comment type="caution">
    <text evidence="1">The sequence shown here is derived from an EMBL/GenBank/DDBJ whole genome shotgun (WGS) entry which is preliminary data.</text>
</comment>
<gene>
    <name evidence="1" type="ORF">QVH07_13880</name>
</gene>
<dbReference type="Pfam" id="PF02597">
    <property type="entry name" value="ThiS"/>
    <property type="match status" value="1"/>
</dbReference>
<name>A0ABT7YFE8_9BACT</name>
<protein>
    <recommendedName>
        <fullName evidence="3">MoaD/ThiS family protein</fullName>
    </recommendedName>
</protein>
<organism evidence="1 2">
    <name type="scientific">Algoriphagus sediminis</name>
    <dbReference type="NCBI Taxonomy" id="3057113"/>
    <lineage>
        <taxon>Bacteria</taxon>
        <taxon>Pseudomonadati</taxon>
        <taxon>Bacteroidota</taxon>
        <taxon>Cytophagia</taxon>
        <taxon>Cytophagales</taxon>
        <taxon>Cyclobacteriaceae</taxon>
        <taxon>Algoriphagus</taxon>
    </lineage>
</organism>
<dbReference type="InterPro" id="IPR016155">
    <property type="entry name" value="Mopterin_synth/thiamin_S_b"/>
</dbReference>
<dbReference type="SUPFAM" id="SSF54285">
    <property type="entry name" value="MoaD/ThiS"/>
    <property type="match status" value="1"/>
</dbReference>
<dbReference type="EMBL" id="JAUEPH010000006">
    <property type="protein sequence ID" value="MDN3205247.1"/>
    <property type="molecule type" value="Genomic_DNA"/>
</dbReference>
<evidence type="ECO:0000313" key="2">
    <source>
        <dbReference type="Proteomes" id="UP001171916"/>
    </source>
</evidence>
<dbReference type="RefSeq" id="WP_290001389.1">
    <property type="nucleotide sequence ID" value="NZ_JAUEPH010000006.1"/>
</dbReference>
<reference evidence="1" key="1">
    <citation type="submission" date="2023-06" db="EMBL/GenBank/DDBJ databases">
        <title>Robiginitalea aurantiacus sp. nov. and Algoriphagus sediminis sp. nov., isolated from coastal sediment.</title>
        <authorList>
            <person name="Zhou Z.Y."/>
            <person name="An J."/>
            <person name="Jia Y.W."/>
            <person name="Du Z.J."/>
        </authorList>
    </citation>
    <scope>NUCLEOTIDE SEQUENCE</scope>
    <source>
        <strain evidence="1">C2-7</strain>
    </source>
</reference>
<dbReference type="InterPro" id="IPR003749">
    <property type="entry name" value="ThiS/MoaD-like"/>
</dbReference>
<keyword evidence="2" id="KW-1185">Reference proteome</keyword>
<sequence>MKIEFRYHGKLSEVLGRNSEKLQVNSQNAGDLIRELILQKPQLKETTFQLAQKNKILKSEAPIEELDIDVFPPFSGG</sequence>
<accession>A0ABT7YFE8</accession>